<protein>
    <submittedName>
        <fullName evidence="5">GntR family transcriptional regulator</fullName>
    </submittedName>
</protein>
<gene>
    <name evidence="5" type="ORF">ACFQ3L_11305</name>
</gene>
<evidence type="ECO:0000313" key="5">
    <source>
        <dbReference type="EMBL" id="MFD1394155.1"/>
    </source>
</evidence>
<organism evidence="5 6">
    <name type="scientific">Lacticaseibacillus jixianensis</name>
    <dbReference type="NCBI Taxonomy" id="2486012"/>
    <lineage>
        <taxon>Bacteria</taxon>
        <taxon>Bacillati</taxon>
        <taxon>Bacillota</taxon>
        <taxon>Bacilli</taxon>
        <taxon>Lactobacillales</taxon>
        <taxon>Lactobacillaceae</taxon>
        <taxon>Lacticaseibacillus</taxon>
    </lineage>
</organism>
<comment type="caution">
    <text evidence="5">The sequence shown here is derived from an EMBL/GenBank/DDBJ whole genome shotgun (WGS) entry which is preliminary data.</text>
</comment>
<dbReference type="PANTHER" id="PTHR44846">
    <property type="entry name" value="MANNOSYL-D-GLYCERATE TRANSPORT/METABOLISM SYSTEM REPRESSOR MNGR-RELATED"/>
    <property type="match status" value="1"/>
</dbReference>
<evidence type="ECO:0000256" key="3">
    <source>
        <dbReference type="ARBA" id="ARBA00023163"/>
    </source>
</evidence>
<dbReference type="InterPro" id="IPR050679">
    <property type="entry name" value="Bact_HTH_transcr_reg"/>
</dbReference>
<dbReference type="SUPFAM" id="SSF46785">
    <property type="entry name" value="Winged helix' DNA-binding domain"/>
    <property type="match status" value="1"/>
</dbReference>
<dbReference type="CDD" id="cd07377">
    <property type="entry name" value="WHTH_GntR"/>
    <property type="match status" value="1"/>
</dbReference>
<dbReference type="Proteomes" id="UP001597249">
    <property type="component" value="Unassembled WGS sequence"/>
</dbReference>
<dbReference type="SMART" id="SM00345">
    <property type="entry name" value="HTH_GNTR"/>
    <property type="match status" value="1"/>
</dbReference>
<evidence type="ECO:0000256" key="2">
    <source>
        <dbReference type="ARBA" id="ARBA00023125"/>
    </source>
</evidence>
<dbReference type="EMBL" id="JBHTMO010000041">
    <property type="protein sequence ID" value="MFD1394155.1"/>
    <property type="molecule type" value="Genomic_DNA"/>
</dbReference>
<evidence type="ECO:0000313" key="6">
    <source>
        <dbReference type="Proteomes" id="UP001597249"/>
    </source>
</evidence>
<keyword evidence="2" id="KW-0238">DNA-binding</keyword>
<dbReference type="Gene3D" id="3.40.1410.10">
    <property type="entry name" value="Chorismate lyase-like"/>
    <property type="match status" value="1"/>
</dbReference>
<evidence type="ECO:0000256" key="1">
    <source>
        <dbReference type="ARBA" id="ARBA00023015"/>
    </source>
</evidence>
<dbReference type="SUPFAM" id="SSF64288">
    <property type="entry name" value="Chorismate lyase-like"/>
    <property type="match status" value="1"/>
</dbReference>
<dbReference type="InterPro" id="IPR028978">
    <property type="entry name" value="Chorismate_lyase_/UTRA_dom_sf"/>
</dbReference>
<dbReference type="InterPro" id="IPR011663">
    <property type="entry name" value="UTRA"/>
</dbReference>
<accession>A0ABW4BD71</accession>
<dbReference type="RefSeq" id="WP_125586154.1">
    <property type="nucleotide sequence ID" value="NZ_JBHTMO010000041.1"/>
</dbReference>
<dbReference type="Gene3D" id="1.10.10.10">
    <property type="entry name" value="Winged helix-like DNA-binding domain superfamily/Winged helix DNA-binding domain"/>
    <property type="match status" value="1"/>
</dbReference>
<dbReference type="InterPro" id="IPR036388">
    <property type="entry name" value="WH-like_DNA-bd_sf"/>
</dbReference>
<dbReference type="PROSITE" id="PS50949">
    <property type="entry name" value="HTH_GNTR"/>
    <property type="match status" value="1"/>
</dbReference>
<keyword evidence="3" id="KW-0804">Transcription</keyword>
<dbReference type="Pfam" id="PF00392">
    <property type="entry name" value="GntR"/>
    <property type="match status" value="1"/>
</dbReference>
<dbReference type="PRINTS" id="PR00035">
    <property type="entry name" value="HTHGNTR"/>
</dbReference>
<dbReference type="SMART" id="SM00866">
    <property type="entry name" value="UTRA"/>
    <property type="match status" value="1"/>
</dbReference>
<evidence type="ECO:0000259" key="4">
    <source>
        <dbReference type="PROSITE" id="PS50949"/>
    </source>
</evidence>
<feature type="domain" description="HTH gntR-type" evidence="4">
    <location>
        <begin position="1"/>
        <end position="69"/>
    </location>
</feature>
<keyword evidence="6" id="KW-1185">Reference proteome</keyword>
<dbReference type="InterPro" id="IPR036390">
    <property type="entry name" value="WH_DNA-bd_sf"/>
</dbReference>
<name>A0ABW4BD71_9LACO</name>
<keyword evidence="1" id="KW-0805">Transcription regulation</keyword>
<reference evidence="6" key="1">
    <citation type="journal article" date="2019" name="Int. J. Syst. Evol. Microbiol.">
        <title>The Global Catalogue of Microorganisms (GCM) 10K type strain sequencing project: providing services to taxonomists for standard genome sequencing and annotation.</title>
        <authorList>
            <consortium name="The Broad Institute Genomics Platform"/>
            <consortium name="The Broad Institute Genome Sequencing Center for Infectious Disease"/>
            <person name="Wu L."/>
            <person name="Ma J."/>
        </authorList>
    </citation>
    <scope>NUCLEOTIDE SEQUENCE [LARGE SCALE GENOMIC DNA]</scope>
    <source>
        <strain evidence="6">CCM 8911</strain>
    </source>
</reference>
<dbReference type="Pfam" id="PF07702">
    <property type="entry name" value="UTRA"/>
    <property type="match status" value="1"/>
</dbReference>
<dbReference type="InterPro" id="IPR000524">
    <property type="entry name" value="Tscrpt_reg_HTH_GntR"/>
</dbReference>
<sequence length="243" mass="27937">MPKYKSIADAIRHRIADATYSPENPIPDQETLADEFDVSRMTIQKALGLLTAEGLIYSNKRSGTYVRKFPKINDRDGIVLNLSGPDLLDGLVRQGADIQQRILHFEVRYARDTETEPLNMKGNELIYDIQLLRLLDEEPIELRDTLMPFDLVPGLKHDMMNESVYTYIQDTLGKHIGSAVRSFRVAKANEESQRFLQLDPEALTIMMKQIVSFPDGTPFELTHSYYPNDKMKMEMFVSSFNWN</sequence>
<proteinExistence type="predicted"/>
<dbReference type="PANTHER" id="PTHR44846:SF5">
    <property type="entry name" value="HTH-TYPE TRANSCRIPTIONAL REGULATOR GMUR"/>
    <property type="match status" value="1"/>
</dbReference>